<gene>
    <name evidence="3" type="ORF">ACFFJ8_16330</name>
</gene>
<dbReference type="CDD" id="cd00090">
    <property type="entry name" value="HTH_ARSR"/>
    <property type="match status" value="1"/>
</dbReference>
<evidence type="ECO:0000313" key="3">
    <source>
        <dbReference type="EMBL" id="MFC0392935.1"/>
    </source>
</evidence>
<dbReference type="InterPro" id="IPR011991">
    <property type="entry name" value="ArsR-like_HTH"/>
</dbReference>
<proteinExistence type="predicted"/>
<name>A0ABV6JDJ9_9BACL</name>
<feature type="domain" description="HTH arsR-type" evidence="2">
    <location>
        <begin position="1"/>
        <end position="88"/>
    </location>
</feature>
<dbReference type="PRINTS" id="PR00778">
    <property type="entry name" value="HTHARSR"/>
</dbReference>
<dbReference type="Gene3D" id="1.10.10.10">
    <property type="entry name" value="Winged helix-like DNA-binding domain superfamily/Winged helix DNA-binding domain"/>
    <property type="match status" value="1"/>
</dbReference>
<dbReference type="SMART" id="SM00418">
    <property type="entry name" value="HTH_ARSR"/>
    <property type="match status" value="1"/>
</dbReference>
<dbReference type="InterPro" id="IPR036390">
    <property type="entry name" value="WH_DNA-bd_sf"/>
</dbReference>
<dbReference type="PANTHER" id="PTHR38600:SF1">
    <property type="entry name" value="TRANSCRIPTIONAL REGULATORY PROTEIN"/>
    <property type="match status" value="1"/>
</dbReference>
<comment type="caution">
    <text evidence="3">The sequence shown here is derived from an EMBL/GenBank/DDBJ whole genome shotgun (WGS) entry which is preliminary data.</text>
</comment>
<dbReference type="PANTHER" id="PTHR38600">
    <property type="entry name" value="TRANSCRIPTIONAL REGULATORY PROTEIN"/>
    <property type="match status" value="1"/>
</dbReference>
<dbReference type="SUPFAM" id="SSF46785">
    <property type="entry name" value="Winged helix' DNA-binding domain"/>
    <property type="match status" value="1"/>
</dbReference>
<reference evidence="3 4" key="1">
    <citation type="submission" date="2024-09" db="EMBL/GenBank/DDBJ databases">
        <authorList>
            <person name="Sun Q."/>
            <person name="Mori K."/>
        </authorList>
    </citation>
    <scope>NUCLEOTIDE SEQUENCE [LARGE SCALE GENOMIC DNA]</scope>
    <source>
        <strain evidence="3 4">CCM 4839</strain>
    </source>
</reference>
<dbReference type="Proteomes" id="UP001589818">
    <property type="component" value="Unassembled WGS sequence"/>
</dbReference>
<evidence type="ECO:0000259" key="2">
    <source>
        <dbReference type="PROSITE" id="PS50987"/>
    </source>
</evidence>
<dbReference type="InterPro" id="IPR036388">
    <property type="entry name" value="WH-like_DNA-bd_sf"/>
</dbReference>
<protein>
    <submittedName>
        <fullName evidence="3">ArsR/SmtB family transcription factor</fullName>
    </submittedName>
</protein>
<dbReference type="Pfam" id="PF01022">
    <property type="entry name" value="HTH_5"/>
    <property type="match status" value="1"/>
</dbReference>
<dbReference type="InterPro" id="IPR001845">
    <property type="entry name" value="HTH_ArsR_DNA-bd_dom"/>
</dbReference>
<sequence>MNTTTLGALAEPTRLKIVELLSKGPLTVGEVGNRLQLRQPQASKHLKYLHEAGLVEMRPDANRRIFHLRLEPLMELDGWLDSYRKLWEDSFDRLDNYLMELQKSDEQKF</sequence>
<keyword evidence="1" id="KW-0238">DNA-binding</keyword>
<dbReference type="PROSITE" id="PS50987">
    <property type="entry name" value="HTH_ARSR_2"/>
    <property type="match status" value="1"/>
</dbReference>
<evidence type="ECO:0000256" key="1">
    <source>
        <dbReference type="ARBA" id="ARBA00023125"/>
    </source>
</evidence>
<dbReference type="EMBL" id="JBHLVF010000028">
    <property type="protein sequence ID" value="MFC0392935.1"/>
    <property type="molecule type" value="Genomic_DNA"/>
</dbReference>
<accession>A0ABV6JDJ9</accession>
<dbReference type="RefSeq" id="WP_204819062.1">
    <property type="nucleotide sequence ID" value="NZ_JANHOF010000018.1"/>
</dbReference>
<dbReference type="NCBIfam" id="NF033788">
    <property type="entry name" value="HTH_metalloreg"/>
    <property type="match status" value="1"/>
</dbReference>
<evidence type="ECO:0000313" key="4">
    <source>
        <dbReference type="Proteomes" id="UP001589818"/>
    </source>
</evidence>
<keyword evidence="4" id="KW-1185">Reference proteome</keyword>
<organism evidence="3 4">
    <name type="scientific">Paenibacillus mendelii</name>
    <dbReference type="NCBI Taxonomy" id="206163"/>
    <lineage>
        <taxon>Bacteria</taxon>
        <taxon>Bacillati</taxon>
        <taxon>Bacillota</taxon>
        <taxon>Bacilli</taxon>
        <taxon>Bacillales</taxon>
        <taxon>Paenibacillaceae</taxon>
        <taxon>Paenibacillus</taxon>
    </lineage>
</organism>